<accession>A0A9Q0PD80</accession>
<protein>
    <submittedName>
        <fullName evidence="1">Uncharacterized protein</fullName>
    </submittedName>
</protein>
<proteinExistence type="predicted"/>
<dbReference type="AlphaFoldDB" id="A0A9Q0PD80"/>
<comment type="caution">
    <text evidence="1">The sequence shown here is derived from an EMBL/GenBank/DDBJ whole genome shotgun (WGS) entry which is preliminary data.</text>
</comment>
<evidence type="ECO:0000313" key="2">
    <source>
        <dbReference type="Proteomes" id="UP001151532"/>
    </source>
</evidence>
<dbReference type="EMBL" id="JAPFFK010000019">
    <property type="protein sequence ID" value="KAJ6685926.1"/>
    <property type="molecule type" value="Genomic_DNA"/>
</dbReference>
<sequence>MEKELIPCILVVSIIVSAINFPHNNIYATSYCHNISQFHSFNLIEEEFCKLIKNPRANFPSPRKTTLIPYQKIPLVLQL</sequence>
<evidence type="ECO:0000313" key="1">
    <source>
        <dbReference type="EMBL" id="KAJ6685926.1"/>
    </source>
</evidence>
<gene>
    <name evidence="1" type="ORF">OIU79_015854</name>
</gene>
<keyword evidence="2" id="KW-1185">Reference proteome</keyword>
<name>A0A9Q0PD80_SALPP</name>
<dbReference type="Proteomes" id="UP001151532">
    <property type="component" value="Chromosome 2"/>
</dbReference>
<reference evidence="1" key="1">
    <citation type="submission" date="2022-11" db="EMBL/GenBank/DDBJ databases">
        <authorList>
            <person name="Hyden B.L."/>
            <person name="Feng K."/>
            <person name="Yates T."/>
            <person name="Jawdy S."/>
            <person name="Smart L.B."/>
            <person name="Muchero W."/>
        </authorList>
    </citation>
    <scope>NUCLEOTIDE SEQUENCE</scope>
    <source>
        <tissue evidence="1">Shoot tip</tissue>
    </source>
</reference>
<reference evidence="1" key="2">
    <citation type="journal article" date="2023" name="Int. J. Mol. Sci.">
        <title>De Novo Assembly and Annotation of 11 Diverse Shrub Willow (Salix) Genomes Reveals Novel Gene Organization in Sex-Linked Regions.</title>
        <authorList>
            <person name="Hyden B."/>
            <person name="Feng K."/>
            <person name="Yates T.B."/>
            <person name="Jawdy S."/>
            <person name="Cereghino C."/>
            <person name="Smart L.B."/>
            <person name="Muchero W."/>
        </authorList>
    </citation>
    <scope>NUCLEOTIDE SEQUENCE</scope>
    <source>
        <tissue evidence="1">Shoot tip</tissue>
    </source>
</reference>
<organism evidence="1 2">
    <name type="scientific">Salix purpurea</name>
    <name type="common">Purple osier willow</name>
    <dbReference type="NCBI Taxonomy" id="77065"/>
    <lineage>
        <taxon>Eukaryota</taxon>
        <taxon>Viridiplantae</taxon>
        <taxon>Streptophyta</taxon>
        <taxon>Embryophyta</taxon>
        <taxon>Tracheophyta</taxon>
        <taxon>Spermatophyta</taxon>
        <taxon>Magnoliopsida</taxon>
        <taxon>eudicotyledons</taxon>
        <taxon>Gunneridae</taxon>
        <taxon>Pentapetalae</taxon>
        <taxon>rosids</taxon>
        <taxon>fabids</taxon>
        <taxon>Malpighiales</taxon>
        <taxon>Salicaceae</taxon>
        <taxon>Saliceae</taxon>
        <taxon>Salix</taxon>
    </lineage>
</organism>